<dbReference type="PANTHER" id="PTHR24269:SF16">
    <property type="entry name" value="PROTEIN SLG1"/>
    <property type="match status" value="1"/>
</dbReference>
<protein>
    <recommendedName>
        <fullName evidence="3">WSC domain-containing protein</fullName>
    </recommendedName>
</protein>
<dbReference type="GO" id="GO:0005886">
    <property type="term" value="C:plasma membrane"/>
    <property type="evidence" value="ECO:0007669"/>
    <property type="project" value="TreeGrafter"/>
</dbReference>
<evidence type="ECO:0000313" key="1">
    <source>
        <dbReference type="EMBL" id="KAK7756704.1"/>
    </source>
</evidence>
<organism evidence="1 2">
    <name type="scientific">Diatrype stigma</name>
    <dbReference type="NCBI Taxonomy" id="117547"/>
    <lineage>
        <taxon>Eukaryota</taxon>
        <taxon>Fungi</taxon>
        <taxon>Dikarya</taxon>
        <taxon>Ascomycota</taxon>
        <taxon>Pezizomycotina</taxon>
        <taxon>Sordariomycetes</taxon>
        <taxon>Xylariomycetidae</taxon>
        <taxon>Xylariales</taxon>
        <taxon>Diatrypaceae</taxon>
        <taxon>Diatrype</taxon>
    </lineage>
</organism>
<evidence type="ECO:0008006" key="3">
    <source>
        <dbReference type="Google" id="ProtNLM"/>
    </source>
</evidence>
<name>A0AAN9V8V9_9PEZI</name>
<dbReference type="Proteomes" id="UP001320420">
    <property type="component" value="Unassembled WGS sequence"/>
</dbReference>
<dbReference type="EMBL" id="JAKJXP020000005">
    <property type="protein sequence ID" value="KAK7756704.1"/>
    <property type="molecule type" value="Genomic_DNA"/>
</dbReference>
<sequence>MAAGAFLSTIISPTAAHLFENNTVRIMARDDTPVVWNNTAVGYGYIGCFTSDPSIPALDAGVNVTAPGRMTPEACLYACKASAAFLKVARQARAESMQQHFRSFTNSSSKGRIDDEDEKNVFYQTHPVKNGYPISAYDHDNDEQYQYAGVAYDAVLDAAVCTCSDGLAAASENVADAKCNTPCDGNLSVACGGPNLLVLYNLTQGDHGSDDGSHHGRPVGTAAANGVTSIGVLVSAFLLAVGCSL</sequence>
<dbReference type="InterPro" id="IPR051836">
    <property type="entry name" value="Kremen_rcpt"/>
</dbReference>
<comment type="caution">
    <text evidence="1">The sequence shown here is derived from an EMBL/GenBank/DDBJ whole genome shotgun (WGS) entry which is preliminary data.</text>
</comment>
<proteinExistence type="predicted"/>
<dbReference type="PANTHER" id="PTHR24269">
    <property type="entry name" value="KREMEN PROTEIN"/>
    <property type="match status" value="1"/>
</dbReference>
<keyword evidence="2" id="KW-1185">Reference proteome</keyword>
<reference evidence="1 2" key="1">
    <citation type="submission" date="2024-02" db="EMBL/GenBank/DDBJ databases">
        <title>De novo assembly and annotation of 12 fungi associated with fruit tree decline syndrome in Ontario, Canada.</title>
        <authorList>
            <person name="Sulman M."/>
            <person name="Ellouze W."/>
            <person name="Ilyukhin E."/>
        </authorList>
    </citation>
    <scope>NUCLEOTIDE SEQUENCE [LARGE SCALE GENOMIC DNA]</scope>
    <source>
        <strain evidence="1 2">M11/M66-122</strain>
    </source>
</reference>
<evidence type="ECO:0000313" key="2">
    <source>
        <dbReference type="Proteomes" id="UP001320420"/>
    </source>
</evidence>
<accession>A0AAN9V8V9</accession>
<gene>
    <name evidence="1" type="ORF">SLS62_001145</name>
</gene>
<dbReference type="AlphaFoldDB" id="A0AAN9V8V9"/>